<keyword evidence="2" id="KW-1185">Reference proteome</keyword>
<accession>A0ACC2VRL4</accession>
<protein>
    <submittedName>
        <fullName evidence="1">Uncharacterized protein</fullName>
    </submittedName>
</protein>
<dbReference type="Proteomes" id="UP001241377">
    <property type="component" value="Unassembled WGS sequence"/>
</dbReference>
<name>A0ACC2VRL4_9TREE</name>
<sequence length="268" mass="30601">MTECKGRILFFHGFTQSASLFYAKTSALRKRLIKLNYKPVYLNGPVRLTPSDLPSRDSLSKFNSVPSSSDEETDYRGWWFKRNLLSGEGIKLDDSIVTIRDYLENGKIIPEEGFQQEIDENDKNIPVVGLVGFSQGACLAGIICHKFNEFFHVDSLKFVILYSGFKLDTSKGSGQEMYDSYFPTSEDKFKILHVYGELDTVVEASRSEAFYESTKDISTLLKHPGGHFVPNSKLMIDQVTNWIQSLDIEQKKEEEEEDIMDMFDKIGH</sequence>
<dbReference type="EMBL" id="JASBWR010000058">
    <property type="protein sequence ID" value="KAJ9101416.1"/>
    <property type="molecule type" value="Genomic_DNA"/>
</dbReference>
<evidence type="ECO:0000313" key="2">
    <source>
        <dbReference type="Proteomes" id="UP001241377"/>
    </source>
</evidence>
<gene>
    <name evidence="1" type="ORF">QFC19_005189</name>
</gene>
<evidence type="ECO:0000313" key="1">
    <source>
        <dbReference type="EMBL" id="KAJ9101416.1"/>
    </source>
</evidence>
<comment type="caution">
    <text evidence="1">The sequence shown here is derived from an EMBL/GenBank/DDBJ whole genome shotgun (WGS) entry which is preliminary data.</text>
</comment>
<proteinExistence type="predicted"/>
<reference evidence="1" key="1">
    <citation type="submission" date="2023-04" db="EMBL/GenBank/DDBJ databases">
        <title>Draft Genome sequencing of Naganishia species isolated from polar environments using Oxford Nanopore Technology.</title>
        <authorList>
            <person name="Leo P."/>
            <person name="Venkateswaran K."/>
        </authorList>
    </citation>
    <scope>NUCLEOTIDE SEQUENCE</scope>
    <source>
        <strain evidence="1">MNA-CCFEE 5261</strain>
    </source>
</reference>
<organism evidence="1 2">
    <name type="scientific">Naganishia cerealis</name>
    <dbReference type="NCBI Taxonomy" id="610337"/>
    <lineage>
        <taxon>Eukaryota</taxon>
        <taxon>Fungi</taxon>
        <taxon>Dikarya</taxon>
        <taxon>Basidiomycota</taxon>
        <taxon>Agaricomycotina</taxon>
        <taxon>Tremellomycetes</taxon>
        <taxon>Filobasidiales</taxon>
        <taxon>Filobasidiaceae</taxon>
        <taxon>Naganishia</taxon>
    </lineage>
</organism>